<name>A0AAN9TDG3_PSOTE</name>
<proteinExistence type="predicted"/>
<keyword evidence="2" id="KW-1185">Reference proteome</keyword>
<evidence type="ECO:0000313" key="2">
    <source>
        <dbReference type="Proteomes" id="UP001386955"/>
    </source>
</evidence>
<comment type="caution">
    <text evidence="1">The sequence shown here is derived from an EMBL/GenBank/DDBJ whole genome shotgun (WGS) entry which is preliminary data.</text>
</comment>
<protein>
    <submittedName>
        <fullName evidence="1">Uncharacterized protein</fullName>
    </submittedName>
</protein>
<dbReference type="EMBL" id="JAYMYS010000001">
    <property type="protein sequence ID" value="KAK7412106.1"/>
    <property type="molecule type" value="Genomic_DNA"/>
</dbReference>
<accession>A0AAN9TDG3</accession>
<organism evidence="1 2">
    <name type="scientific">Psophocarpus tetragonolobus</name>
    <name type="common">Winged bean</name>
    <name type="synonym">Dolichos tetragonolobus</name>
    <dbReference type="NCBI Taxonomy" id="3891"/>
    <lineage>
        <taxon>Eukaryota</taxon>
        <taxon>Viridiplantae</taxon>
        <taxon>Streptophyta</taxon>
        <taxon>Embryophyta</taxon>
        <taxon>Tracheophyta</taxon>
        <taxon>Spermatophyta</taxon>
        <taxon>Magnoliopsida</taxon>
        <taxon>eudicotyledons</taxon>
        <taxon>Gunneridae</taxon>
        <taxon>Pentapetalae</taxon>
        <taxon>rosids</taxon>
        <taxon>fabids</taxon>
        <taxon>Fabales</taxon>
        <taxon>Fabaceae</taxon>
        <taxon>Papilionoideae</taxon>
        <taxon>50 kb inversion clade</taxon>
        <taxon>NPAAA clade</taxon>
        <taxon>indigoferoid/millettioid clade</taxon>
        <taxon>Phaseoleae</taxon>
        <taxon>Psophocarpus</taxon>
    </lineage>
</organism>
<sequence length="99" mass="11417">MNPTLLLSLEICFSVDFVKWPATQKRRKAVQATKMVLRLHVIESNWCFVEFPKSMCLETASRVGDLSMGDKYGQLVFFVIFQQRKRMMRGTRDGVVVIG</sequence>
<gene>
    <name evidence="1" type="ORF">VNO78_03553</name>
</gene>
<dbReference type="AlphaFoldDB" id="A0AAN9TDG3"/>
<evidence type="ECO:0000313" key="1">
    <source>
        <dbReference type="EMBL" id="KAK7412106.1"/>
    </source>
</evidence>
<dbReference type="Proteomes" id="UP001386955">
    <property type="component" value="Unassembled WGS sequence"/>
</dbReference>
<reference evidence="1 2" key="1">
    <citation type="submission" date="2024-01" db="EMBL/GenBank/DDBJ databases">
        <title>The genomes of 5 underutilized Papilionoideae crops provide insights into root nodulation and disease resistanc.</title>
        <authorList>
            <person name="Jiang F."/>
        </authorList>
    </citation>
    <scope>NUCLEOTIDE SEQUENCE [LARGE SCALE GENOMIC DNA]</scope>
    <source>
        <strain evidence="1">DUOXIRENSHENG_FW03</strain>
        <tissue evidence="1">Leaves</tissue>
    </source>
</reference>